<keyword evidence="2" id="KW-1185">Reference proteome</keyword>
<dbReference type="AlphaFoldDB" id="A0A2H3CYZ6"/>
<protein>
    <submittedName>
        <fullName evidence="1">Uncharacterized protein</fullName>
    </submittedName>
</protein>
<name>A0A2H3CYZ6_ARMGA</name>
<sequence length="165" mass="18989">MYSVLRAMGVLEYFGHCGYRPWMVEIIVGYLFTLGHSSKTSLDASVQQEYISYLHEPDNLFTTCSILAIGKSDIPGNHCRKEIKENILVLVRVWRDAPVWDECRCRLQQLLETDCIGFFYQQADVSGIRRTALSGDEITQQRECICIAIETLNAFFSDWSYNRSV</sequence>
<dbReference type="EMBL" id="KZ293704">
    <property type="protein sequence ID" value="PBK83718.1"/>
    <property type="molecule type" value="Genomic_DNA"/>
</dbReference>
<organism evidence="1 2">
    <name type="scientific">Armillaria gallica</name>
    <name type="common">Bulbous honey fungus</name>
    <name type="synonym">Armillaria bulbosa</name>
    <dbReference type="NCBI Taxonomy" id="47427"/>
    <lineage>
        <taxon>Eukaryota</taxon>
        <taxon>Fungi</taxon>
        <taxon>Dikarya</taxon>
        <taxon>Basidiomycota</taxon>
        <taxon>Agaricomycotina</taxon>
        <taxon>Agaricomycetes</taxon>
        <taxon>Agaricomycetidae</taxon>
        <taxon>Agaricales</taxon>
        <taxon>Marasmiineae</taxon>
        <taxon>Physalacriaceae</taxon>
        <taxon>Armillaria</taxon>
    </lineage>
</organism>
<evidence type="ECO:0000313" key="1">
    <source>
        <dbReference type="EMBL" id="PBK83718.1"/>
    </source>
</evidence>
<dbReference type="OMA" id="RECICIA"/>
<evidence type="ECO:0000313" key="2">
    <source>
        <dbReference type="Proteomes" id="UP000217790"/>
    </source>
</evidence>
<reference evidence="2" key="1">
    <citation type="journal article" date="2017" name="Nat. Ecol. Evol.">
        <title>Genome expansion and lineage-specific genetic innovations in the forest pathogenic fungi Armillaria.</title>
        <authorList>
            <person name="Sipos G."/>
            <person name="Prasanna A.N."/>
            <person name="Walter M.C."/>
            <person name="O'Connor E."/>
            <person name="Balint B."/>
            <person name="Krizsan K."/>
            <person name="Kiss B."/>
            <person name="Hess J."/>
            <person name="Varga T."/>
            <person name="Slot J."/>
            <person name="Riley R."/>
            <person name="Boka B."/>
            <person name="Rigling D."/>
            <person name="Barry K."/>
            <person name="Lee J."/>
            <person name="Mihaltcheva S."/>
            <person name="LaButti K."/>
            <person name="Lipzen A."/>
            <person name="Waldron R."/>
            <person name="Moloney N.M."/>
            <person name="Sperisen C."/>
            <person name="Kredics L."/>
            <person name="Vagvoelgyi C."/>
            <person name="Patrignani A."/>
            <person name="Fitzpatrick D."/>
            <person name="Nagy I."/>
            <person name="Doyle S."/>
            <person name="Anderson J.B."/>
            <person name="Grigoriev I.V."/>
            <person name="Gueldener U."/>
            <person name="Muensterkoetter M."/>
            <person name="Nagy L.G."/>
        </authorList>
    </citation>
    <scope>NUCLEOTIDE SEQUENCE [LARGE SCALE GENOMIC DNA]</scope>
    <source>
        <strain evidence="2">Ar21-2</strain>
    </source>
</reference>
<gene>
    <name evidence="1" type="ORF">ARMGADRAFT_1018940</name>
</gene>
<dbReference type="Proteomes" id="UP000217790">
    <property type="component" value="Unassembled WGS sequence"/>
</dbReference>
<accession>A0A2H3CYZ6</accession>
<dbReference type="InParanoid" id="A0A2H3CYZ6"/>
<proteinExistence type="predicted"/>
<dbReference type="OrthoDB" id="3040346at2759"/>